<reference evidence="2" key="1">
    <citation type="submission" date="2025-08" db="UniProtKB">
        <authorList>
            <consortium name="Ensembl"/>
        </authorList>
    </citation>
    <scope>IDENTIFICATION</scope>
</reference>
<dbReference type="InterPro" id="IPR012674">
    <property type="entry name" value="Calycin"/>
</dbReference>
<protein>
    <submittedName>
        <fullName evidence="2">Uncharacterized protein</fullName>
    </submittedName>
</protein>
<evidence type="ECO:0000313" key="2">
    <source>
        <dbReference type="Ensembl" id="ENSSVLP00005030059.1"/>
    </source>
</evidence>
<dbReference type="AlphaFoldDB" id="A0A8D2DWM6"/>
<dbReference type="GO" id="GO:0008289">
    <property type="term" value="F:lipid binding"/>
    <property type="evidence" value="ECO:0007669"/>
    <property type="project" value="InterPro"/>
</dbReference>
<sequence length="103" mass="11262">MGAMAKPDCVINLEGQKPFIKTESTLKTTQFSCSLGEKFEQTTADGRKTQTVCSFVQWCGGAASDTGWEGKRSAITRTSKDGKLVVERVMDNVTCTRVYEKVG</sequence>
<evidence type="ECO:0000313" key="3">
    <source>
        <dbReference type="Proteomes" id="UP000694564"/>
    </source>
</evidence>
<keyword evidence="3" id="KW-1185">Reference proteome</keyword>
<comment type="similarity">
    <text evidence="1">Belongs to the calycin superfamily. Fatty-acid binding protein (FABP) family.</text>
</comment>
<reference evidence="2" key="2">
    <citation type="submission" date="2025-09" db="UniProtKB">
        <authorList>
            <consortium name="Ensembl"/>
        </authorList>
    </citation>
    <scope>IDENTIFICATION</scope>
</reference>
<dbReference type="OrthoDB" id="412780at2759"/>
<dbReference type="SUPFAM" id="SSF50814">
    <property type="entry name" value="Lipocalins"/>
    <property type="match status" value="1"/>
</dbReference>
<evidence type="ECO:0000256" key="1">
    <source>
        <dbReference type="ARBA" id="ARBA00008390"/>
    </source>
</evidence>
<organism evidence="2 3">
    <name type="scientific">Sciurus vulgaris</name>
    <name type="common">Eurasian red squirrel</name>
    <dbReference type="NCBI Taxonomy" id="55149"/>
    <lineage>
        <taxon>Eukaryota</taxon>
        <taxon>Metazoa</taxon>
        <taxon>Chordata</taxon>
        <taxon>Craniata</taxon>
        <taxon>Vertebrata</taxon>
        <taxon>Euteleostomi</taxon>
        <taxon>Mammalia</taxon>
        <taxon>Eutheria</taxon>
        <taxon>Euarchontoglires</taxon>
        <taxon>Glires</taxon>
        <taxon>Rodentia</taxon>
        <taxon>Sciuromorpha</taxon>
        <taxon>Sciuridae</taxon>
        <taxon>Sciurinae</taxon>
        <taxon>Sciurini</taxon>
        <taxon>Sciurus</taxon>
    </lineage>
</organism>
<dbReference type="InterPro" id="IPR031259">
    <property type="entry name" value="ILBP"/>
</dbReference>
<dbReference type="GeneTree" id="ENSGT00940000154530"/>
<name>A0A8D2DWM6_SCIVU</name>
<dbReference type="PANTHER" id="PTHR11955">
    <property type="entry name" value="FATTY ACID BINDING PROTEIN"/>
    <property type="match status" value="1"/>
</dbReference>
<dbReference type="InterPro" id="IPR000463">
    <property type="entry name" value="Fatty_acid-bd"/>
</dbReference>
<dbReference type="Proteomes" id="UP000694564">
    <property type="component" value="Chromosome 14"/>
</dbReference>
<dbReference type="Ensembl" id="ENSSVLT00005033385.1">
    <property type="protein sequence ID" value="ENSSVLP00005030059.1"/>
    <property type="gene ID" value="ENSSVLG00005023730.1"/>
</dbReference>
<dbReference type="Gene3D" id="2.40.128.20">
    <property type="match status" value="1"/>
</dbReference>
<proteinExistence type="inferred from homology"/>
<dbReference type="PRINTS" id="PR00178">
    <property type="entry name" value="FATTYACIDBP"/>
</dbReference>
<accession>A0A8D2DWM6</accession>